<dbReference type="InterPro" id="IPR050587">
    <property type="entry name" value="GNT1/Glycosyltrans_8"/>
</dbReference>
<evidence type="ECO:0000256" key="3">
    <source>
        <dbReference type="SAM" id="SignalP"/>
    </source>
</evidence>
<gene>
    <name evidence="4" type="ORF">V8G54_017492</name>
</gene>
<evidence type="ECO:0000313" key="4">
    <source>
        <dbReference type="EMBL" id="WVZ12962.1"/>
    </source>
</evidence>
<accession>A0AAQ3S0B6</accession>
<dbReference type="AlphaFoldDB" id="A0AAQ3S0B6"/>
<dbReference type="EMBL" id="CP144696">
    <property type="protein sequence ID" value="WVZ12962.1"/>
    <property type="molecule type" value="Genomic_DNA"/>
</dbReference>
<dbReference type="Gene3D" id="3.90.550.10">
    <property type="entry name" value="Spore Coat Polysaccharide Biosynthesis Protein SpsA, Chain A"/>
    <property type="match status" value="1"/>
</dbReference>
<keyword evidence="2" id="KW-0464">Manganese</keyword>
<keyword evidence="5" id="KW-1185">Reference proteome</keyword>
<feature type="chain" id="PRO_5042988448" description="Nucleotide-diphospho-sugar transferase" evidence="3">
    <location>
        <begin position="30"/>
        <end position="293"/>
    </location>
</feature>
<sequence length="293" mass="33462">MGCNAAFLRCSTMLFLLCLGLCHLPFTKATSFRNAYATMMYVGTPRDYEFYVAVRVLLKSLSKFNVQADLVVIASVDVPLRWIRAFQIDESGAQSFPSFVTWWVTWHCNEFLGEEEDGAKVVRVENMENPYKHQDNFDKRFKLSLNKLYAWSLVDYDRVVMLDADNLFLQNTDELFQCGQFCAVFINPCVFHTGLFVLQPSTVVFKDMVHELQNGRENPDGADQGFIASYFPELLDKPMFHPPANGSKLRGAYRLPLGYQMDASYYCKFFRGTVVEAMVLVVVACPAIRYPVA</sequence>
<dbReference type="GO" id="GO:0016757">
    <property type="term" value="F:glycosyltransferase activity"/>
    <property type="evidence" value="ECO:0007669"/>
    <property type="project" value="UniProtKB-KW"/>
</dbReference>
<name>A0AAQ3S0B6_VIGMU</name>
<keyword evidence="3" id="KW-0732">Signal</keyword>
<protein>
    <recommendedName>
        <fullName evidence="6">Nucleotide-diphospho-sugar transferase</fullName>
    </recommendedName>
</protein>
<keyword evidence="1" id="KW-0808">Transferase</keyword>
<reference evidence="4 5" key="1">
    <citation type="journal article" date="2023" name="Life. Sci Alliance">
        <title>Evolutionary insights into 3D genome organization and epigenetic landscape of Vigna mungo.</title>
        <authorList>
            <person name="Junaid A."/>
            <person name="Singh B."/>
            <person name="Bhatia S."/>
        </authorList>
    </citation>
    <scope>NUCLEOTIDE SEQUENCE [LARGE SCALE GENOMIC DNA]</scope>
    <source>
        <strain evidence="4">Urdbean</strain>
    </source>
</reference>
<dbReference type="InterPro" id="IPR029044">
    <property type="entry name" value="Nucleotide-diphossugar_trans"/>
</dbReference>
<keyword evidence="1" id="KW-0328">Glycosyltransferase</keyword>
<organism evidence="4 5">
    <name type="scientific">Vigna mungo</name>
    <name type="common">Black gram</name>
    <name type="synonym">Phaseolus mungo</name>
    <dbReference type="NCBI Taxonomy" id="3915"/>
    <lineage>
        <taxon>Eukaryota</taxon>
        <taxon>Viridiplantae</taxon>
        <taxon>Streptophyta</taxon>
        <taxon>Embryophyta</taxon>
        <taxon>Tracheophyta</taxon>
        <taxon>Spermatophyta</taxon>
        <taxon>Magnoliopsida</taxon>
        <taxon>eudicotyledons</taxon>
        <taxon>Gunneridae</taxon>
        <taxon>Pentapetalae</taxon>
        <taxon>rosids</taxon>
        <taxon>fabids</taxon>
        <taxon>Fabales</taxon>
        <taxon>Fabaceae</taxon>
        <taxon>Papilionoideae</taxon>
        <taxon>50 kb inversion clade</taxon>
        <taxon>NPAAA clade</taxon>
        <taxon>indigoferoid/millettioid clade</taxon>
        <taxon>Phaseoleae</taxon>
        <taxon>Vigna</taxon>
    </lineage>
</organism>
<evidence type="ECO:0000313" key="5">
    <source>
        <dbReference type="Proteomes" id="UP001374535"/>
    </source>
</evidence>
<dbReference type="SUPFAM" id="SSF53448">
    <property type="entry name" value="Nucleotide-diphospho-sugar transferases"/>
    <property type="match status" value="1"/>
</dbReference>
<dbReference type="PANTHER" id="PTHR11183">
    <property type="entry name" value="GLYCOGENIN SUBFAMILY MEMBER"/>
    <property type="match status" value="1"/>
</dbReference>
<evidence type="ECO:0000256" key="1">
    <source>
        <dbReference type="ARBA" id="ARBA00022676"/>
    </source>
</evidence>
<feature type="signal peptide" evidence="3">
    <location>
        <begin position="1"/>
        <end position="29"/>
    </location>
</feature>
<proteinExistence type="predicted"/>
<evidence type="ECO:0000256" key="2">
    <source>
        <dbReference type="ARBA" id="ARBA00023211"/>
    </source>
</evidence>
<dbReference type="Proteomes" id="UP001374535">
    <property type="component" value="Chromosome 5"/>
</dbReference>
<evidence type="ECO:0008006" key="6">
    <source>
        <dbReference type="Google" id="ProtNLM"/>
    </source>
</evidence>